<accession>A0AAE1CYF7</accession>
<dbReference type="AlphaFoldDB" id="A0AAE1CYF7"/>
<feature type="domain" description="N-acetyltransferase" evidence="4">
    <location>
        <begin position="12"/>
        <end position="165"/>
    </location>
</feature>
<comment type="caution">
    <text evidence="5">The sequence shown here is derived from an EMBL/GenBank/DDBJ whole genome shotgun (WGS) entry which is preliminary data.</text>
</comment>
<gene>
    <name evidence="5" type="ORF">RRG08_050802</name>
</gene>
<dbReference type="EMBL" id="JAWDGP010006242">
    <property type="protein sequence ID" value="KAK3744864.1"/>
    <property type="molecule type" value="Genomic_DNA"/>
</dbReference>
<dbReference type="Gene3D" id="3.40.630.30">
    <property type="match status" value="1"/>
</dbReference>
<reference evidence="5" key="1">
    <citation type="journal article" date="2023" name="G3 (Bethesda)">
        <title>A reference genome for the long-term kleptoplast-retaining sea slug Elysia crispata morphotype clarki.</title>
        <authorList>
            <person name="Eastman K.E."/>
            <person name="Pendleton A.L."/>
            <person name="Shaikh M.A."/>
            <person name="Suttiyut T."/>
            <person name="Ogas R."/>
            <person name="Tomko P."/>
            <person name="Gavelis G."/>
            <person name="Widhalm J.R."/>
            <person name="Wisecaver J.H."/>
        </authorList>
    </citation>
    <scope>NUCLEOTIDE SEQUENCE</scope>
    <source>
        <strain evidence="5">ECLA1</strain>
    </source>
</reference>
<keyword evidence="3" id="KW-0012">Acyltransferase</keyword>
<evidence type="ECO:0000259" key="4">
    <source>
        <dbReference type="PROSITE" id="PS51186"/>
    </source>
</evidence>
<evidence type="ECO:0000256" key="2">
    <source>
        <dbReference type="ARBA" id="ARBA00022679"/>
    </source>
</evidence>
<dbReference type="GO" id="GO:0008080">
    <property type="term" value="F:N-acetyltransferase activity"/>
    <property type="evidence" value="ECO:0007669"/>
    <property type="project" value="TreeGrafter"/>
</dbReference>
<dbReference type="SUPFAM" id="SSF55729">
    <property type="entry name" value="Acyl-CoA N-acyltransferases (Nat)"/>
    <property type="match status" value="1"/>
</dbReference>
<evidence type="ECO:0000313" key="5">
    <source>
        <dbReference type="EMBL" id="KAK3744864.1"/>
    </source>
</evidence>
<evidence type="ECO:0000313" key="6">
    <source>
        <dbReference type="Proteomes" id="UP001283361"/>
    </source>
</evidence>
<dbReference type="PANTHER" id="PTHR10545">
    <property type="entry name" value="DIAMINE N-ACETYLTRANSFERASE"/>
    <property type="match status" value="1"/>
</dbReference>
<proteinExistence type="inferred from homology"/>
<dbReference type="PROSITE" id="PS51186">
    <property type="entry name" value="GNAT"/>
    <property type="match status" value="1"/>
</dbReference>
<evidence type="ECO:0000256" key="3">
    <source>
        <dbReference type="ARBA" id="ARBA00023315"/>
    </source>
</evidence>
<keyword evidence="2" id="KW-0808">Transferase</keyword>
<dbReference type="Proteomes" id="UP001283361">
    <property type="component" value="Unassembled WGS sequence"/>
</dbReference>
<dbReference type="InterPro" id="IPR051016">
    <property type="entry name" value="Diverse_Substrate_AcTransf"/>
</dbReference>
<dbReference type="InterPro" id="IPR000182">
    <property type="entry name" value="GNAT_dom"/>
</dbReference>
<dbReference type="PANTHER" id="PTHR10545:SF29">
    <property type="entry name" value="GH14572P-RELATED"/>
    <property type="match status" value="1"/>
</dbReference>
<name>A0AAE1CYF7_9GAST</name>
<keyword evidence="6" id="KW-1185">Reference proteome</keyword>
<protein>
    <recommendedName>
        <fullName evidence="4">N-acetyltransferase domain-containing protein</fullName>
    </recommendedName>
</protein>
<dbReference type="CDD" id="cd04301">
    <property type="entry name" value="NAT_SF"/>
    <property type="match status" value="1"/>
</dbReference>
<evidence type="ECO:0000256" key="1">
    <source>
        <dbReference type="ARBA" id="ARBA00008694"/>
    </source>
</evidence>
<dbReference type="Pfam" id="PF00583">
    <property type="entry name" value="Acetyltransf_1"/>
    <property type="match status" value="1"/>
</dbReference>
<dbReference type="InterPro" id="IPR016181">
    <property type="entry name" value="Acyl_CoA_acyltransferase"/>
</dbReference>
<organism evidence="5 6">
    <name type="scientific">Elysia crispata</name>
    <name type="common">lettuce slug</name>
    <dbReference type="NCBI Taxonomy" id="231223"/>
    <lineage>
        <taxon>Eukaryota</taxon>
        <taxon>Metazoa</taxon>
        <taxon>Spiralia</taxon>
        <taxon>Lophotrochozoa</taxon>
        <taxon>Mollusca</taxon>
        <taxon>Gastropoda</taxon>
        <taxon>Heterobranchia</taxon>
        <taxon>Euthyneura</taxon>
        <taxon>Panpulmonata</taxon>
        <taxon>Sacoglossa</taxon>
        <taxon>Placobranchoidea</taxon>
        <taxon>Plakobranchidae</taxon>
        <taxon>Elysia</taxon>
    </lineage>
</organism>
<comment type="similarity">
    <text evidence="1">Belongs to the acetyltransferase family.</text>
</comment>
<dbReference type="FunFam" id="3.40.630.30:FF:000064">
    <property type="entry name" value="GNAT family acetyltransferase"/>
    <property type="match status" value="1"/>
</dbReference>
<sequence length="181" mass="20644">MAAEQQNRQQTYVVRKAEPQDSNQIYSCVEALASFHMSELDPGRSPESFLKEVFGEDTICQVLVATTKTDRSTIVGYGLFYRAYSTWTGPALYLEDLYVTPAHRGKGVGKLIWQNIVQIGFETGCKGVRMTVHMWNKQAKNMWEGLGCVDLSEKRHEHFLFYTIQGKRSIIETAFQTEFEG</sequence>